<dbReference type="InterPro" id="IPR002509">
    <property type="entry name" value="NODB_dom"/>
</dbReference>
<dbReference type="PANTHER" id="PTHR10587">
    <property type="entry name" value="GLYCOSYL TRANSFERASE-RELATED"/>
    <property type="match status" value="1"/>
</dbReference>
<evidence type="ECO:0000313" key="3">
    <source>
        <dbReference type="EMBL" id="MBL4936261.1"/>
    </source>
</evidence>
<dbReference type="Proteomes" id="UP000632377">
    <property type="component" value="Unassembled WGS sequence"/>
</dbReference>
<name>A0ABS1TCB2_9CLOT</name>
<organism evidence="3 4">
    <name type="scientific">Clostridium rhizosphaerae</name>
    <dbReference type="NCBI Taxonomy" id="2803861"/>
    <lineage>
        <taxon>Bacteria</taxon>
        <taxon>Bacillati</taxon>
        <taxon>Bacillota</taxon>
        <taxon>Clostridia</taxon>
        <taxon>Eubacteriales</taxon>
        <taxon>Clostridiaceae</taxon>
        <taxon>Clostridium</taxon>
    </lineage>
</organism>
<dbReference type="InterPro" id="IPR011330">
    <property type="entry name" value="Glyco_hydro/deAcase_b/a-brl"/>
</dbReference>
<dbReference type="Gene3D" id="3.20.20.370">
    <property type="entry name" value="Glycoside hydrolase/deacetylase"/>
    <property type="match status" value="1"/>
</dbReference>
<dbReference type="PANTHER" id="PTHR10587:SF125">
    <property type="entry name" value="POLYSACCHARIDE DEACETYLASE YHEN-RELATED"/>
    <property type="match status" value="1"/>
</dbReference>
<gene>
    <name evidence="3" type="ORF">JK636_10865</name>
</gene>
<dbReference type="CDD" id="cd10944">
    <property type="entry name" value="CE4_SmPgdA_like"/>
    <property type="match status" value="1"/>
</dbReference>
<keyword evidence="4" id="KW-1185">Reference proteome</keyword>
<sequence>MKNNKVVLIITILMLIVIGLSSGYIIYKKNELKNYKTFIDKDIHKNIDPIPGKSPDEKLVVVLPADDNKIDNKDKPDGKIIKVNKDEPKEPVKSSNKPVKKGDKVAYLTFDDGPSVGITPQILDILKKNNIKGTFFVIGKNIAPNKDIFLREKNEGHAIANHTYDHNVDFIYKAPKNLVDEFKQGENTIKEFYPDYKAKIVRFPGGSKNRPKEYREAVRNAGYKYIDWNCLTKDAEGSHVPVDQLDSNVKKNFSHQKDLIILMHDSDEKDTTVEYLPQLIKFLQDDGYVFKTLN</sequence>
<dbReference type="EMBL" id="JAESWC010000004">
    <property type="protein sequence ID" value="MBL4936261.1"/>
    <property type="molecule type" value="Genomic_DNA"/>
</dbReference>
<keyword evidence="1" id="KW-1133">Transmembrane helix</keyword>
<evidence type="ECO:0000259" key="2">
    <source>
        <dbReference type="PROSITE" id="PS51677"/>
    </source>
</evidence>
<keyword evidence="1" id="KW-0812">Transmembrane</keyword>
<dbReference type="SUPFAM" id="SSF88713">
    <property type="entry name" value="Glycoside hydrolase/deacetylase"/>
    <property type="match status" value="1"/>
</dbReference>
<dbReference type="PROSITE" id="PS51677">
    <property type="entry name" value="NODB"/>
    <property type="match status" value="1"/>
</dbReference>
<feature type="domain" description="NodB homology" evidence="2">
    <location>
        <begin position="104"/>
        <end position="291"/>
    </location>
</feature>
<comment type="caution">
    <text evidence="3">The sequence shown here is derived from an EMBL/GenBank/DDBJ whole genome shotgun (WGS) entry which is preliminary data.</text>
</comment>
<feature type="transmembrane region" description="Helical" evidence="1">
    <location>
        <begin position="6"/>
        <end position="27"/>
    </location>
</feature>
<evidence type="ECO:0000256" key="1">
    <source>
        <dbReference type="SAM" id="Phobius"/>
    </source>
</evidence>
<accession>A0ABS1TCB2</accession>
<dbReference type="InterPro" id="IPR050248">
    <property type="entry name" value="Polysacc_deacetylase_ArnD"/>
</dbReference>
<keyword evidence="1" id="KW-0472">Membrane</keyword>
<proteinExistence type="predicted"/>
<dbReference type="RefSeq" id="WP_202748969.1">
    <property type="nucleotide sequence ID" value="NZ_JAESWC010000004.1"/>
</dbReference>
<reference evidence="3 4" key="1">
    <citation type="submission" date="2021-01" db="EMBL/GenBank/DDBJ databases">
        <title>Genome public.</title>
        <authorList>
            <person name="Liu C."/>
            <person name="Sun Q."/>
        </authorList>
    </citation>
    <scope>NUCLEOTIDE SEQUENCE [LARGE SCALE GENOMIC DNA]</scope>
    <source>
        <strain evidence="3 4">YIM B02515</strain>
    </source>
</reference>
<protein>
    <submittedName>
        <fullName evidence="3">Polysaccharide deacetylase</fullName>
    </submittedName>
</protein>
<evidence type="ECO:0000313" key="4">
    <source>
        <dbReference type="Proteomes" id="UP000632377"/>
    </source>
</evidence>
<dbReference type="Pfam" id="PF01522">
    <property type="entry name" value="Polysacc_deac_1"/>
    <property type="match status" value="1"/>
</dbReference>